<dbReference type="PANTHER" id="PTHR11956:SF5">
    <property type="entry name" value="ARGININE--TRNA LIGASE, CYTOPLASMIC"/>
    <property type="match status" value="1"/>
</dbReference>
<dbReference type="GO" id="GO:0005524">
    <property type="term" value="F:ATP binding"/>
    <property type="evidence" value="ECO:0007669"/>
    <property type="project" value="UniProtKB-UniRule"/>
</dbReference>
<evidence type="ECO:0000256" key="5">
    <source>
        <dbReference type="ARBA" id="ARBA00022598"/>
    </source>
</evidence>
<evidence type="ECO:0000256" key="3">
    <source>
        <dbReference type="ARBA" id="ARBA00011245"/>
    </source>
</evidence>
<reference evidence="15 16" key="1">
    <citation type="submission" date="2017-03" db="EMBL/GenBank/DDBJ databases">
        <title>Genomic and clinical evidence uncovers the enterohepatic species Helicobacter valdiviensis as a potential human intestinal pathogen.</title>
        <authorList>
            <person name="Fresia P."/>
            <person name="Jara R."/>
            <person name="Sierra R."/>
            <person name="Ferres I."/>
            <person name="Greif G."/>
            <person name="Iraola G."/>
            <person name="Collado L."/>
        </authorList>
    </citation>
    <scope>NUCLEOTIDE SEQUENCE [LARGE SCALE GENOMIC DNA]</scope>
    <source>
        <strain evidence="15 16">WBE14</strain>
    </source>
</reference>
<evidence type="ECO:0000259" key="13">
    <source>
        <dbReference type="SMART" id="SM00836"/>
    </source>
</evidence>
<dbReference type="GO" id="GO:0005737">
    <property type="term" value="C:cytoplasm"/>
    <property type="evidence" value="ECO:0007669"/>
    <property type="project" value="UniProtKB-SubCell"/>
</dbReference>
<keyword evidence="5 11" id="KW-0436">Ligase</keyword>
<dbReference type="InterPro" id="IPR008909">
    <property type="entry name" value="DALR_anticod-bd"/>
</dbReference>
<dbReference type="PROSITE" id="PS00178">
    <property type="entry name" value="AA_TRNA_LIGASE_I"/>
    <property type="match status" value="1"/>
</dbReference>
<protein>
    <recommendedName>
        <fullName evidence="11">Arginine--tRNA ligase</fullName>
        <ecNumber evidence="11">6.1.1.19</ecNumber>
    </recommendedName>
    <alternativeName>
        <fullName evidence="11">Arginyl-tRNA synthetase</fullName>
        <shortName evidence="11">ArgRS</shortName>
    </alternativeName>
</protein>
<comment type="catalytic activity">
    <reaction evidence="10 11">
        <text>tRNA(Arg) + L-arginine + ATP = L-arginyl-tRNA(Arg) + AMP + diphosphate</text>
        <dbReference type="Rhea" id="RHEA:20301"/>
        <dbReference type="Rhea" id="RHEA-COMP:9658"/>
        <dbReference type="Rhea" id="RHEA-COMP:9673"/>
        <dbReference type="ChEBI" id="CHEBI:30616"/>
        <dbReference type="ChEBI" id="CHEBI:32682"/>
        <dbReference type="ChEBI" id="CHEBI:33019"/>
        <dbReference type="ChEBI" id="CHEBI:78442"/>
        <dbReference type="ChEBI" id="CHEBI:78513"/>
        <dbReference type="ChEBI" id="CHEBI:456215"/>
        <dbReference type="EC" id="6.1.1.19"/>
    </reaction>
</comment>
<dbReference type="PANTHER" id="PTHR11956">
    <property type="entry name" value="ARGINYL-TRNA SYNTHETASE"/>
    <property type="match status" value="1"/>
</dbReference>
<dbReference type="HAMAP" id="MF_00123">
    <property type="entry name" value="Arg_tRNA_synth"/>
    <property type="match status" value="1"/>
</dbReference>
<dbReference type="GO" id="GO:0004814">
    <property type="term" value="F:arginine-tRNA ligase activity"/>
    <property type="evidence" value="ECO:0007669"/>
    <property type="project" value="UniProtKB-UniRule"/>
</dbReference>
<dbReference type="SMART" id="SM00836">
    <property type="entry name" value="DALR_1"/>
    <property type="match status" value="1"/>
</dbReference>
<evidence type="ECO:0000256" key="9">
    <source>
        <dbReference type="ARBA" id="ARBA00023146"/>
    </source>
</evidence>
<evidence type="ECO:0000256" key="11">
    <source>
        <dbReference type="HAMAP-Rule" id="MF_00123"/>
    </source>
</evidence>
<evidence type="ECO:0000256" key="1">
    <source>
        <dbReference type="ARBA" id="ARBA00004496"/>
    </source>
</evidence>
<evidence type="ECO:0000256" key="10">
    <source>
        <dbReference type="ARBA" id="ARBA00049339"/>
    </source>
</evidence>
<dbReference type="PRINTS" id="PR01038">
    <property type="entry name" value="TRNASYNTHARG"/>
</dbReference>
<evidence type="ECO:0000313" key="16">
    <source>
        <dbReference type="Proteomes" id="UP000249746"/>
    </source>
</evidence>
<dbReference type="InterPro" id="IPR005148">
    <property type="entry name" value="Arg-tRNA-synth_N"/>
</dbReference>
<dbReference type="Gene3D" id="3.40.50.620">
    <property type="entry name" value="HUPs"/>
    <property type="match status" value="1"/>
</dbReference>
<name>A0A2W6MX32_9HELI</name>
<evidence type="ECO:0000256" key="2">
    <source>
        <dbReference type="ARBA" id="ARBA00005594"/>
    </source>
</evidence>
<evidence type="ECO:0000256" key="8">
    <source>
        <dbReference type="ARBA" id="ARBA00022917"/>
    </source>
</evidence>
<dbReference type="Gene3D" id="3.30.1360.70">
    <property type="entry name" value="Arginyl tRNA synthetase N-terminal domain"/>
    <property type="match status" value="1"/>
</dbReference>
<dbReference type="CDD" id="cd00671">
    <property type="entry name" value="ArgRS_core"/>
    <property type="match status" value="1"/>
</dbReference>
<evidence type="ECO:0000256" key="4">
    <source>
        <dbReference type="ARBA" id="ARBA00022490"/>
    </source>
</evidence>
<dbReference type="GO" id="GO:0006420">
    <property type="term" value="P:arginyl-tRNA aminoacylation"/>
    <property type="evidence" value="ECO:0007669"/>
    <property type="project" value="UniProtKB-UniRule"/>
</dbReference>
<keyword evidence="4 11" id="KW-0963">Cytoplasm</keyword>
<evidence type="ECO:0000256" key="7">
    <source>
        <dbReference type="ARBA" id="ARBA00022840"/>
    </source>
</evidence>
<dbReference type="Gene3D" id="1.10.730.10">
    <property type="entry name" value="Isoleucyl-tRNA Synthetase, Domain 1"/>
    <property type="match status" value="1"/>
</dbReference>
<dbReference type="AlphaFoldDB" id="A0A2W6MX32"/>
<dbReference type="OrthoDB" id="9803211at2"/>
<dbReference type="Pfam" id="PF00750">
    <property type="entry name" value="tRNA-synt_1d"/>
    <property type="match status" value="1"/>
</dbReference>
<dbReference type="Pfam" id="PF05746">
    <property type="entry name" value="DALR_1"/>
    <property type="match status" value="1"/>
</dbReference>
<feature type="domain" description="DALR anticodon binding" evidence="13">
    <location>
        <begin position="411"/>
        <end position="525"/>
    </location>
</feature>
<dbReference type="EC" id="6.1.1.19" evidence="11"/>
<evidence type="ECO:0000256" key="12">
    <source>
        <dbReference type="RuleBase" id="RU363038"/>
    </source>
</evidence>
<sequence length="525" mass="59620">MYQAIKDLLNKTLGFECILERPKDKKFGHFALPTFTFAKALKKSPQEIAKDFAIQLESLTEITNINVVGGYVNFFIQDEFLEKCSKDFLEAKTKSSSHKGKILLEYVSANPTGPLHIGHARGAILGDSIARIGKYLGYEISTEYYINDAGVQISNLGKSIYYAGRHLYFNEDKNLPQDCYQGEYIFDLAKVAYEELGKDCFASNENIEKLSIFGKNKMLLEIQNNLAQVGITFDSYVSEKELYSSWESTYEALKKGGGTYENEGKLWIKSSEFGDEKDRVIVRENGEPTYLAGDIIYHNHKFQRNFDYYINIWGADHHGYIARVKAALEFLGFDSKKLEILLSQMVALLKGGEAYKMSKRAGNFILMKDVVDDVGADALRLIFLSKKADTHLEFDVEDLKKQDSSNPVYYINYAHARIHTLLSKTSFSKEEILSTPLKEMKENLRDLLVLALGLEKVLEDSFASRSPQKVVEFLRNLAGEFHHFYNEEKILNSRNEKQILKALLVVAHSIHLGLELLGVSAKKSM</sequence>
<comment type="subunit">
    <text evidence="3 11">Monomer.</text>
</comment>
<dbReference type="InterPro" id="IPR001278">
    <property type="entry name" value="Arg-tRNA-ligase"/>
</dbReference>
<organism evidence="15 16">
    <name type="scientific">Helicobacter valdiviensis</name>
    <dbReference type="NCBI Taxonomy" id="1458358"/>
    <lineage>
        <taxon>Bacteria</taxon>
        <taxon>Pseudomonadati</taxon>
        <taxon>Campylobacterota</taxon>
        <taxon>Epsilonproteobacteria</taxon>
        <taxon>Campylobacterales</taxon>
        <taxon>Helicobacteraceae</taxon>
        <taxon>Helicobacter</taxon>
    </lineage>
</organism>
<evidence type="ECO:0000256" key="6">
    <source>
        <dbReference type="ARBA" id="ARBA00022741"/>
    </source>
</evidence>
<dbReference type="NCBIfam" id="TIGR00456">
    <property type="entry name" value="argS"/>
    <property type="match status" value="1"/>
</dbReference>
<dbReference type="RefSeq" id="WP_111228950.1">
    <property type="nucleotide sequence ID" value="NZ_NBIU01000002.1"/>
</dbReference>
<dbReference type="Proteomes" id="UP000249746">
    <property type="component" value="Unassembled WGS sequence"/>
</dbReference>
<dbReference type="SUPFAM" id="SSF52374">
    <property type="entry name" value="Nucleotidylyl transferase"/>
    <property type="match status" value="1"/>
</dbReference>
<evidence type="ECO:0000259" key="14">
    <source>
        <dbReference type="SMART" id="SM01016"/>
    </source>
</evidence>
<dbReference type="InterPro" id="IPR035684">
    <property type="entry name" value="ArgRS_core"/>
</dbReference>
<dbReference type="Pfam" id="PF03485">
    <property type="entry name" value="Arg_tRNA_synt_N"/>
    <property type="match status" value="1"/>
</dbReference>
<keyword evidence="9 11" id="KW-0030">Aminoacyl-tRNA synthetase</keyword>
<keyword evidence="6 11" id="KW-0547">Nucleotide-binding</keyword>
<dbReference type="InterPro" id="IPR036695">
    <property type="entry name" value="Arg-tRNA-synth_N_sf"/>
</dbReference>
<proteinExistence type="inferred from homology"/>
<evidence type="ECO:0000313" key="15">
    <source>
        <dbReference type="EMBL" id="PZT48892.1"/>
    </source>
</evidence>
<comment type="similarity">
    <text evidence="2 11 12">Belongs to the class-I aminoacyl-tRNA synthetase family.</text>
</comment>
<dbReference type="FunFam" id="3.40.50.620:FF:000062">
    <property type="entry name" value="Arginine--tRNA ligase"/>
    <property type="match status" value="1"/>
</dbReference>
<dbReference type="SUPFAM" id="SSF55190">
    <property type="entry name" value="Arginyl-tRNA synthetase (ArgRS), N-terminal 'additional' domain"/>
    <property type="match status" value="1"/>
</dbReference>
<dbReference type="SUPFAM" id="SSF47323">
    <property type="entry name" value="Anticodon-binding domain of a subclass of class I aminoacyl-tRNA synthetases"/>
    <property type="match status" value="1"/>
</dbReference>
<dbReference type="InterPro" id="IPR009080">
    <property type="entry name" value="tRNAsynth_Ia_anticodon-bd"/>
</dbReference>
<keyword evidence="16" id="KW-1185">Reference proteome</keyword>
<feature type="domain" description="Arginyl tRNA synthetase N-terminal" evidence="14">
    <location>
        <begin position="3"/>
        <end position="76"/>
    </location>
</feature>
<dbReference type="EMBL" id="NBIU01000002">
    <property type="protein sequence ID" value="PZT48892.1"/>
    <property type="molecule type" value="Genomic_DNA"/>
</dbReference>
<dbReference type="InterPro" id="IPR014729">
    <property type="entry name" value="Rossmann-like_a/b/a_fold"/>
</dbReference>
<dbReference type="InterPro" id="IPR001412">
    <property type="entry name" value="aa-tRNA-synth_I_CS"/>
</dbReference>
<feature type="short sequence motif" description="'HIGH' region" evidence="11">
    <location>
        <begin position="109"/>
        <end position="119"/>
    </location>
</feature>
<keyword evidence="7 11" id="KW-0067">ATP-binding</keyword>
<gene>
    <name evidence="11" type="primary">argS</name>
    <name evidence="15" type="ORF">B6S12_00940</name>
</gene>
<keyword evidence="8 11" id="KW-0648">Protein biosynthesis</keyword>
<comment type="caution">
    <text evidence="15">The sequence shown here is derived from an EMBL/GenBank/DDBJ whole genome shotgun (WGS) entry which is preliminary data.</text>
</comment>
<accession>A0A2W6MX32</accession>
<comment type="subcellular location">
    <subcellularLocation>
        <location evidence="1 11">Cytoplasm</location>
    </subcellularLocation>
</comment>
<dbReference type="SMART" id="SM01016">
    <property type="entry name" value="Arg_tRNA_synt_N"/>
    <property type="match status" value="1"/>
</dbReference>